<sequence>MFQVLPGRQVIFMCVVCQSPVYVTPGVTRAEHEQVFCRYSGKINGFNAGREKKYFISIAPGAFCVDDLNLVGPLIAAGIPFLPLSAKKVPASSLYLI</sequence>
<gene>
    <name evidence="1" type="ORF">HMPREF9469_00843</name>
</gene>
<dbReference type="HOGENOM" id="CLU_2341801_0_0_9"/>
<dbReference type="Proteomes" id="UP000003763">
    <property type="component" value="Unassembled WGS sequence"/>
</dbReference>
<accession>G5HE31</accession>
<dbReference type="EMBL" id="ADLJ01000005">
    <property type="protein sequence ID" value="EHF00377.1"/>
    <property type="molecule type" value="Genomic_DNA"/>
</dbReference>
<reference evidence="1 2" key="1">
    <citation type="submission" date="2011-08" db="EMBL/GenBank/DDBJ databases">
        <title>The Genome Sequence of Clostridium citroniae WAL-17108.</title>
        <authorList>
            <consortium name="The Broad Institute Genome Sequencing Platform"/>
            <person name="Earl A."/>
            <person name="Ward D."/>
            <person name="Feldgarden M."/>
            <person name="Gevers D."/>
            <person name="Finegold S.M."/>
            <person name="Summanen P.H."/>
            <person name="Molitoris D.R."/>
            <person name="Vaisanen M.L."/>
            <person name="Daigneault M."/>
            <person name="Allen-Vercoe E."/>
            <person name="Young S.K."/>
            <person name="Zeng Q."/>
            <person name="Gargeya S."/>
            <person name="Fitzgerald M."/>
            <person name="Haas B."/>
            <person name="Abouelleil A."/>
            <person name="Alvarado L."/>
            <person name="Arachchi H.M."/>
            <person name="Berlin A."/>
            <person name="Brown A."/>
            <person name="Chapman S.B."/>
            <person name="Chen Z."/>
            <person name="Dunbar C."/>
            <person name="Freedman E."/>
            <person name="Gearin G."/>
            <person name="Gellesch M."/>
            <person name="Goldberg J."/>
            <person name="Griggs A."/>
            <person name="Gujja S."/>
            <person name="Heiman D."/>
            <person name="Howarth C."/>
            <person name="Larson L."/>
            <person name="Lui A."/>
            <person name="MacDonald P.J.P."/>
            <person name="Montmayeur A."/>
            <person name="Murphy C."/>
            <person name="Neiman D."/>
            <person name="Pearson M."/>
            <person name="Priest M."/>
            <person name="Roberts A."/>
            <person name="Saif S."/>
            <person name="Shea T."/>
            <person name="Shenoy N."/>
            <person name="Sisk P."/>
            <person name="Stolte C."/>
            <person name="Sykes S."/>
            <person name="Wortman J."/>
            <person name="Nusbaum C."/>
            <person name="Birren B."/>
        </authorList>
    </citation>
    <scope>NUCLEOTIDE SEQUENCE [LARGE SCALE GENOMIC DNA]</scope>
    <source>
        <strain evidence="1 2">WAL-17108</strain>
    </source>
</reference>
<name>G5HE31_9FIRM</name>
<comment type="caution">
    <text evidence="1">The sequence shown here is derived from an EMBL/GenBank/DDBJ whole genome shotgun (WGS) entry which is preliminary data.</text>
</comment>
<protein>
    <submittedName>
        <fullName evidence="1">Uncharacterized protein</fullName>
    </submittedName>
</protein>
<dbReference type="AlphaFoldDB" id="G5HE31"/>
<dbReference type="PATRIC" id="fig|742733.3.peg.885"/>
<evidence type="ECO:0000313" key="2">
    <source>
        <dbReference type="Proteomes" id="UP000003763"/>
    </source>
</evidence>
<proteinExistence type="predicted"/>
<organism evidence="1 2">
    <name type="scientific">[Clostridium] citroniae WAL-17108</name>
    <dbReference type="NCBI Taxonomy" id="742733"/>
    <lineage>
        <taxon>Bacteria</taxon>
        <taxon>Bacillati</taxon>
        <taxon>Bacillota</taxon>
        <taxon>Clostridia</taxon>
        <taxon>Lachnospirales</taxon>
        <taxon>Lachnospiraceae</taxon>
        <taxon>Enterocloster</taxon>
    </lineage>
</organism>
<evidence type="ECO:0000313" key="1">
    <source>
        <dbReference type="EMBL" id="EHF00377.1"/>
    </source>
</evidence>